<dbReference type="AlphaFoldDB" id="A0A921AXA9"/>
<evidence type="ECO:0000256" key="2">
    <source>
        <dbReference type="ARBA" id="ARBA00009477"/>
    </source>
</evidence>
<accession>A0A921AXA9</accession>
<dbReference type="GO" id="GO:0015562">
    <property type="term" value="F:efflux transmembrane transporter activity"/>
    <property type="evidence" value="ECO:0007669"/>
    <property type="project" value="TreeGrafter"/>
</dbReference>
<reference evidence="9" key="1">
    <citation type="journal article" date="2021" name="PeerJ">
        <title>Extensive microbial diversity within the chicken gut microbiome revealed by metagenomics and culture.</title>
        <authorList>
            <person name="Gilroy R."/>
            <person name="Ravi A."/>
            <person name="Getino M."/>
            <person name="Pursley I."/>
            <person name="Horton D.L."/>
            <person name="Alikhan N.F."/>
            <person name="Baker D."/>
            <person name="Gharbi K."/>
            <person name="Hall N."/>
            <person name="Watson M."/>
            <person name="Adriaenssens E.M."/>
            <person name="Foster-Nyarko E."/>
            <person name="Jarju S."/>
            <person name="Secka A."/>
            <person name="Antonio M."/>
            <person name="Oren A."/>
            <person name="Chaudhuri R.R."/>
            <person name="La Ragione R."/>
            <person name="Hildebrand F."/>
            <person name="Pallen M.J."/>
        </authorList>
    </citation>
    <scope>NUCLEOTIDE SEQUENCE</scope>
    <source>
        <strain evidence="9">ChiGjej2B2-19336</strain>
    </source>
</reference>
<keyword evidence="3" id="KW-0813">Transport</keyword>
<evidence type="ECO:0000256" key="5">
    <source>
        <dbReference type="SAM" id="MobiDB-lite"/>
    </source>
</evidence>
<dbReference type="GO" id="GO:0030313">
    <property type="term" value="C:cell envelope"/>
    <property type="evidence" value="ECO:0007669"/>
    <property type="project" value="UniProtKB-SubCell"/>
</dbReference>
<comment type="similarity">
    <text evidence="2">Belongs to the membrane fusion protein (MFP) (TC 8.A.1) family.</text>
</comment>
<dbReference type="Pfam" id="PF25917">
    <property type="entry name" value="BSH_RND"/>
    <property type="match status" value="1"/>
</dbReference>
<feature type="compositionally biased region" description="Low complexity" evidence="5">
    <location>
        <begin position="271"/>
        <end position="287"/>
    </location>
</feature>
<dbReference type="EMBL" id="DYZA01000158">
    <property type="protein sequence ID" value="HJD97552.1"/>
    <property type="molecule type" value="Genomic_DNA"/>
</dbReference>
<dbReference type="GO" id="GO:1990195">
    <property type="term" value="C:macrolide transmembrane transporter complex"/>
    <property type="evidence" value="ECO:0007669"/>
    <property type="project" value="InterPro"/>
</dbReference>
<comment type="caution">
    <text evidence="9">The sequence shown here is derived from an EMBL/GenBank/DDBJ whole genome shotgun (WGS) entry which is preliminary data.</text>
</comment>
<dbReference type="PANTHER" id="PTHR30469:SF33">
    <property type="entry name" value="SLR1207 PROTEIN"/>
    <property type="match status" value="1"/>
</dbReference>
<proteinExistence type="inferred from homology"/>
<gene>
    <name evidence="9" type="ORF">K8W16_07895</name>
</gene>
<evidence type="ECO:0000259" key="7">
    <source>
        <dbReference type="Pfam" id="PF25917"/>
    </source>
</evidence>
<evidence type="ECO:0000313" key="10">
    <source>
        <dbReference type="Proteomes" id="UP000698963"/>
    </source>
</evidence>
<dbReference type="Gene3D" id="6.10.140.1990">
    <property type="match status" value="1"/>
</dbReference>
<feature type="domain" description="Multidrug resistance protein MdtA-like C-terminal permuted SH3" evidence="8">
    <location>
        <begin position="324"/>
        <end position="380"/>
    </location>
</feature>
<dbReference type="NCBIfam" id="TIGR01730">
    <property type="entry name" value="RND_mfp"/>
    <property type="match status" value="1"/>
</dbReference>
<name>A0A921AXA9_9BACT</name>
<dbReference type="GO" id="GO:1990281">
    <property type="term" value="C:efflux pump complex"/>
    <property type="evidence" value="ECO:0007669"/>
    <property type="project" value="TreeGrafter"/>
</dbReference>
<dbReference type="Pfam" id="PF25876">
    <property type="entry name" value="HH_MFP_RND"/>
    <property type="match status" value="1"/>
</dbReference>
<dbReference type="InterPro" id="IPR058625">
    <property type="entry name" value="MdtA-like_BSH"/>
</dbReference>
<organism evidence="9 10">
    <name type="scientific">Mailhella massiliensis</name>
    <dbReference type="NCBI Taxonomy" id="1903261"/>
    <lineage>
        <taxon>Bacteria</taxon>
        <taxon>Pseudomonadati</taxon>
        <taxon>Thermodesulfobacteriota</taxon>
        <taxon>Desulfovibrionia</taxon>
        <taxon>Desulfovibrionales</taxon>
        <taxon>Desulfovibrionaceae</taxon>
        <taxon>Mailhella</taxon>
    </lineage>
</organism>
<dbReference type="InterPro" id="IPR030190">
    <property type="entry name" value="MacA_alpha-hairpin_sf"/>
</dbReference>
<dbReference type="InterPro" id="IPR058624">
    <property type="entry name" value="MdtA-like_HH"/>
</dbReference>
<protein>
    <submittedName>
        <fullName evidence="9">Efflux RND transporter periplasmic adaptor subunit</fullName>
    </submittedName>
</protein>
<keyword evidence="4" id="KW-0175">Coiled coil</keyword>
<feature type="region of interest" description="Disordered" evidence="5">
    <location>
        <begin position="259"/>
        <end position="287"/>
    </location>
</feature>
<evidence type="ECO:0000256" key="4">
    <source>
        <dbReference type="ARBA" id="ARBA00023054"/>
    </source>
</evidence>
<dbReference type="GO" id="GO:0019898">
    <property type="term" value="C:extrinsic component of membrane"/>
    <property type="evidence" value="ECO:0007669"/>
    <property type="project" value="InterPro"/>
</dbReference>
<dbReference type="RefSeq" id="WP_304122602.1">
    <property type="nucleotide sequence ID" value="NZ_DYZA01000158.1"/>
</dbReference>
<dbReference type="Gene3D" id="2.40.30.170">
    <property type="match status" value="1"/>
</dbReference>
<dbReference type="PANTHER" id="PTHR30469">
    <property type="entry name" value="MULTIDRUG RESISTANCE PROTEIN MDTA"/>
    <property type="match status" value="1"/>
</dbReference>
<evidence type="ECO:0000256" key="1">
    <source>
        <dbReference type="ARBA" id="ARBA00004196"/>
    </source>
</evidence>
<dbReference type="Gene3D" id="2.40.50.100">
    <property type="match status" value="1"/>
</dbReference>
<evidence type="ECO:0000313" key="9">
    <source>
        <dbReference type="EMBL" id="HJD97552.1"/>
    </source>
</evidence>
<dbReference type="Gene3D" id="2.40.420.20">
    <property type="match status" value="1"/>
</dbReference>
<dbReference type="InterPro" id="IPR058627">
    <property type="entry name" value="MdtA-like_C"/>
</dbReference>
<evidence type="ECO:0000259" key="8">
    <source>
        <dbReference type="Pfam" id="PF25967"/>
    </source>
</evidence>
<feature type="domain" description="Multidrug resistance protein MdtA-like alpha-helical hairpin" evidence="6">
    <location>
        <begin position="106"/>
        <end position="182"/>
    </location>
</feature>
<feature type="domain" description="Multidrug resistance protein MdtA-like barrel-sandwich hybrid" evidence="7">
    <location>
        <begin position="59"/>
        <end position="212"/>
    </location>
</feature>
<dbReference type="Pfam" id="PF25967">
    <property type="entry name" value="RND-MFP_C"/>
    <property type="match status" value="1"/>
</dbReference>
<dbReference type="Proteomes" id="UP000698963">
    <property type="component" value="Unassembled WGS sequence"/>
</dbReference>
<comment type="subcellular location">
    <subcellularLocation>
        <location evidence="1">Cell envelope</location>
    </subcellularLocation>
</comment>
<dbReference type="PROSITE" id="PS51257">
    <property type="entry name" value="PROKAR_LIPOPROTEIN"/>
    <property type="match status" value="1"/>
</dbReference>
<sequence>MKKKLVLALFLLVIACSGGWWWYGHRQNSRQVHYLTETVTRGNIRKTVNATGEIDAVQLVTVGSQASGKIMELNAVIGQTVKKGDLIAQIDPTTRQNDLDTARALLNTYQAQLESRKIALKVAQTKYERELKLRKSDSTSRANLEDAENTLAAAKASVTEMESQILQQNIAVNTAETNLGYTKIVAPLDGVIVSVPVKEGQTVNANQTTPTIAQIADLTDMEIKIEVSEGDIPFIREGMNVSYTLLGAPDTVYRTKITSIDPGDTTLSDATSSSSGTSSSSSSSSSSTSSAIYYYAKARVPNPDGVLRLSMTTQNVIEIDKVSNVLMVPSLVIQSARGKSFVRVLGKNNQVETREVEVGLTNNVMTEIRSGLKEGEAVIATEMSAAELMDSLANPRSNRRSAPPPPR</sequence>
<evidence type="ECO:0000259" key="6">
    <source>
        <dbReference type="Pfam" id="PF25876"/>
    </source>
</evidence>
<reference evidence="9" key="2">
    <citation type="submission" date="2021-09" db="EMBL/GenBank/DDBJ databases">
        <authorList>
            <person name="Gilroy R."/>
        </authorList>
    </citation>
    <scope>NUCLEOTIDE SEQUENCE</scope>
    <source>
        <strain evidence="9">ChiGjej2B2-19336</strain>
    </source>
</reference>
<dbReference type="InterPro" id="IPR006143">
    <property type="entry name" value="RND_pump_MFP"/>
</dbReference>
<dbReference type="SUPFAM" id="SSF111369">
    <property type="entry name" value="HlyD-like secretion proteins"/>
    <property type="match status" value="1"/>
</dbReference>
<dbReference type="GO" id="GO:1990961">
    <property type="term" value="P:xenobiotic detoxification by transmembrane export across the plasma membrane"/>
    <property type="evidence" value="ECO:0007669"/>
    <property type="project" value="InterPro"/>
</dbReference>
<evidence type="ECO:0000256" key="3">
    <source>
        <dbReference type="ARBA" id="ARBA00022448"/>
    </source>
</evidence>